<keyword evidence="1" id="KW-0732">Signal</keyword>
<dbReference type="GO" id="GO:0016787">
    <property type="term" value="F:hydrolase activity"/>
    <property type="evidence" value="ECO:0007669"/>
    <property type="project" value="UniProtKB-KW"/>
</dbReference>
<dbReference type="PANTHER" id="PTHR37017:SF11">
    <property type="entry name" value="ESTERASE_LIPASE_THIOESTERASE DOMAIN-CONTAINING PROTEIN"/>
    <property type="match status" value="1"/>
</dbReference>
<dbReference type="Proteomes" id="UP000285295">
    <property type="component" value="Unassembled WGS sequence"/>
</dbReference>
<feature type="chain" id="PRO_5019190702" evidence="1">
    <location>
        <begin position="25"/>
        <end position="255"/>
    </location>
</feature>
<feature type="signal peptide" evidence="1">
    <location>
        <begin position="1"/>
        <end position="24"/>
    </location>
</feature>
<dbReference type="InterPro" id="IPR052897">
    <property type="entry name" value="Sec-Metab_Biosynth_Hydrolase"/>
</dbReference>
<dbReference type="InterPro" id="IPR000073">
    <property type="entry name" value="AB_hydrolase_1"/>
</dbReference>
<evidence type="ECO:0000313" key="4">
    <source>
        <dbReference type="Proteomes" id="UP000285295"/>
    </source>
</evidence>
<reference evidence="3 4" key="1">
    <citation type="submission" date="2019-01" db="EMBL/GenBank/DDBJ databases">
        <title>Sinorhodobacter populi sp. nov. isolated from the symptomatic bark tissue of Populus euramericana canker.</title>
        <authorList>
            <person name="Xu G."/>
        </authorList>
    </citation>
    <scope>NUCLEOTIDE SEQUENCE [LARGE SCALE GENOMIC DNA]</scope>
    <source>
        <strain evidence="3 4">D19-10-3-21</strain>
    </source>
</reference>
<name>A0A443K397_9RHOB</name>
<organism evidence="3 4">
    <name type="scientific">Paenirhodobacter populi</name>
    <dbReference type="NCBI Taxonomy" id="2306993"/>
    <lineage>
        <taxon>Bacteria</taxon>
        <taxon>Pseudomonadati</taxon>
        <taxon>Pseudomonadota</taxon>
        <taxon>Alphaproteobacteria</taxon>
        <taxon>Rhodobacterales</taxon>
        <taxon>Rhodobacter group</taxon>
        <taxon>Paenirhodobacter</taxon>
    </lineage>
</organism>
<sequence length="255" mass="26894">MKTSVALSAFMFMAVVATGMPVSAQETSRNIVLVHGAFTDETSWTPVADILSSRGFNVVAVKNPLTSLADDVDATRDVLDGLSGPTVLVGHSWGGVVIGEAGNDEKVKALVYVSAFAPDRGETLAALSAHGPGTEGVKAIHPNEHGFLFVDEQAYPTVFAEDLPHAQAEVMARNQIPLHASAFQTPAEIAAWHEHPNYYVVTGKDLMLGVDAQRFFAERMGAETLTINAGHTGLISQAAQVAAFIETAASPVSVK</sequence>
<evidence type="ECO:0000259" key="2">
    <source>
        <dbReference type="Pfam" id="PF12697"/>
    </source>
</evidence>
<dbReference type="RefSeq" id="WP_128238312.1">
    <property type="nucleotide sequence ID" value="NZ_SAUX01000023.1"/>
</dbReference>
<keyword evidence="3" id="KW-0378">Hydrolase</keyword>
<gene>
    <name evidence="3" type="ORF">D2T31_17400</name>
</gene>
<proteinExistence type="predicted"/>
<dbReference type="Pfam" id="PF12697">
    <property type="entry name" value="Abhydrolase_6"/>
    <property type="match status" value="1"/>
</dbReference>
<protein>
    <submittedName>
        <fullName evidence="3">Alpha/beta hydrolase</fullName>
    </submittedName>
</protein>
<dbReference type="AlphaFoldDB" id="A0A443K397"/>
<feature type="domain" description="AB hydrolase-1" evidence="2">
    <location>
        <begin position="31"/>
        <end position="243"/>
    </location>
</feature>
<reference evidence="3 4" key="2">
    <citation type="submission" date="2019-01" db="EMBL/GenBank/DDBJ databases">
        <authorList>
            <person name="Li Y."/>
        </authorList>
    </citation>
    <scope>NUCLEOTIDE SEQUENCE [LARGE SCALE GENOMIC DNA]</scope>
    <source>
        <strain evidence="3 4">D19-10-3-21</strain>
    </source>
</reference>
<evidence type="ECO:0000256" key="1">
    <source>
        <dbReference type="SAM" id="SignalP"/>
    </source>
</evidence>
<dbReference type="PANTHER" id="PTHR37017">
    <property type="entry name" value="AB HYDROLASE-1 DOMAIN-CONTAINING PROTEIN-RELATED"/>
    <property type="match status" value="1"/>
</dbReference>
<dbReference type="Gene3D" id="3.40.50.1820">
    <property type="entry name" value="alpha/beta hydrolase"/>
    <property type="match status" value="1"/>
</dbReference>
<evidence type="ECO:0000313" key="3">
    <source>
        <dbReference type="EMBL" id="RWR27239.1"/>
    </source>
</evidence>
<dbReference type="OrthoDB" id="9814966at2"/>
<dbReference type="InterPro" id="IPR029058">
    <property type="entry name" value="AB_hydrolase_fold"/>
</dbReference>
<comment type="caution">
    <text evidence="3">The sequence shown here is derived from an EMBL/GenBank/DDBJ whole genome shotgun (WGS) entry which is preliminary data.</text>
</comment>
<accession>A0A443K397</accession>
<dbReference type="SUPFAM" id="SSF53474">
    <property type="entry name" value="alpha/beta-Hydrolases"/>
    <property type="match status" value="1"/>
</dbReference>
<dbReference type="EMBL" id="SAUX01000023">
    <property type="protein sequence ID" value="RWR27239.1"/>
    <property type="molecule type" value="Genomic_DNA"/>
</dbReference>